<dbReference type="Proteomes" id="UP000027318">
    <property type="component" value="Unassembled WGS sequence"/>
</dbReference>
<dbReference type="RefSeq" id="WP_036548137.1">
    <property type="nucleotide sequence ID" value="NZ_JMSZ01000032.1"/>
</dbReference>
<keyword evidence="1" id="KW-0472">Membrane</keyword>
<feature type="signal peptide" evidence="2">
    <location>
        <begin position="1"/>
        <end position="21"/>
    </location>
</feature>
<sequence length="180" mass="18526">MKKLIGLIVLAVCLMGAKAFAAPVPSNANGCSGFSLSGGECLLSGSSRGSQGTNLTSNPSNNGFLINPAGEGYSYITKFEGGNTIWSSEGGSTVITLPESISSMFSQIAIGIKQGPVWAVFLIDTALGSYTFNQNGISNVTFYSAANIAETPLPAAAWLFLTGLAGVLGLRAHQRKKAQG</sequence>
<feature type="chain" id="PRO_5001620172" description="VPLPA-CTERM sorting domain-containing protein" evidence="2">
    <location>
        <begin position="22"/>
        <end position="180"/>
    </location>
</feature>
<gene>
    <name evidence="3" type="ORF">ADINL_2381</name>
</gene>
<evidence type="ECO:0000256" key="2">
    <source>
        <dbReference type="SAM" id="SignalP"/>
    </source>
</evidence>
<dbReference type="OrthoDB" id="5701122at2"/>
<protein>
    <recommendedName>
        <fullName evidence="5">VPLPA-CTERM sorting domain-containing protein</fullName>
    </recommendedName>
</protein>
<keyword evidence="4" id="KW-1185">Reference proteome</keyword>
<evidence type="ECO:0000313" key="4">
    <source>
        <dbReference type="Proteomes" id="UP000027318"/>
    </source>
</evidence>
<evidence type="ECO:0000256" key="1">
    <source>
        <dbReference type="SAM" id="Phobius"/>
    </source>
</evidence>
<evidence type="ECO:0000313" key="3">
    <source>
        <dbReference type="EMBL" id="KDE39252.1"/>
    </source>
</evidence>
<dbReference type="EMBL" id="JMSZ01000032">
    <property type="protein sequence ID" value="KDE39252.1"/>
    <property type="molecule type" value="Genomic_DNA"/>
</dbReference>
<keyword evidence="1" id="KW-1133">Transmembrane helix</keyword>
<keyword evidence="1" id="KW-0812">Transmembrane</keyword>
<dbReference type="AlphaFoldDB" id="A0A063Y3Y8"/>
<keyword evidence="2" id="KW-0732">Signal</keyword>
<accession>A0A063Y3Y8</accession>
<name>A0A063Y3Y8_9GAMM</name>
<comment type="caution">
    <text evidence="3">The sequence shown here is derived from an EMBL/GenBank/DDBJ whole genome shotgun (WGS) entry which is preliminary data.</text>
</comment>
<reference evidence="3 4" key="1">
    <citation type="journal article" date="2005" name="Int. J. Syst. Evol. Microbiol.">
        <title>Nitrincola lacisaponensis gen. nov., sp. nov., a novel alkaliphilic bacterium isolated from an alkaline, saline lake.</title>
        <authorList>
            <person name="Dimitriu P.A."/>
            <person name="Shukla S.K."/>
            <person name="Conradt J."/>
            <person name="Marquez M.C."/>
            <person name="Ventosa A."/>
            <person name="Maglia A."/>
            <person name="Peyton B.M."/>
            <person name="Pinkart H.C."/>
            <person name="Mormile M.R."/>
        </authorList>
    </citation>
    <scope>NUCLEOTIDE SEQUENCE [LARGE SCALE GENOMIC DNA]</scope>
    <source>
        <strain evidence="3 4">4CA</strain>
    </source>
</reference>
<organism evidence="3 4">
    <name type="scientific">Nitrincola lacisaponensis</name>
    <dbReference type="NCBI Taxonomy" id="267850"/>
    <lineage>
        <taxon>Bacteria</taxon>
        <taxon>Pseudomonadati</taxon>
        <taxon>Pseudomonadota</taxon>
        <taxon>Gammaproteobacteria</taxon>
        <taxon>Oceanospirillales</taxon>
        <taxon>Oceanospirillaceae</taxon>
        <taxon>Nitrincola</taxon>
    </lineage>
</organism>
<proteinExistence type="predicted"/>
<evidence type="ECO:0008006" key="5">
    <source>
        <dbReference type="Google" id="ProtNLM"/>
    </source>
</evidence>
<feature type="transmembrane region" description="Helical" evidence="1">
    <location>
        <begin position="153"/>
        <end position="170"/>
    </location>
</feature>